<dbReference type="RefSeq" id="XP_012935279.1">
    <property type="nucleotide sequence ID" value="XM_013079825.2"/>
</dbReference>
<keyword evidence="1" id="KW-0479">Metal-binding</keyword>
<protein>
    <submittedName>
        <fullName evidence="7">Uncharacterized protein LOC101860484</fullName>
    </submittedName>
</protein>
<dbReference type="Gene3D" id="2.120.10.30">
    <property type="entry name" value="TolB, C-terminal domain"/>
    <property type="match status" value="1"/>
</dbReference>
<dbReference type="InterPro" id="IPR017907">
    <property type="entry name" value="Znf_RING_CS"/>
</dbReference>
<dbReference type="Gene3D" id="3.30.160.60">
    <property type="entry name" value="Classic Zinc Finger"/>
    <property type="match status" value="1"/>
</dbReference>
<evidence type="ECO:0000259" key="5">
    <source>
        <dbReference type="PROSITE" id="PS50089"/>
    </source>
</evidence>
<dbReference type="PANTHER" id="PTHR25462:SF296">
    <property type="entry name" value="MEIOTIC P26, ISOFORM F"/>
    <property type="match status" value="1"/>
</dbReference>
<dbReference type="Proteomes" id="UP000694888">
    <property type="component" value="Unplaced"/>
</dbReference>
<feature type="domain" description="RING-type" evidence="5">
    <location>
        <begin position="17"/>
        <end position="63"/>
    </location>
</feature>
<dbReference type="SUPFAM" id="SSF57845">
    <property type="entry name" value="B-box zinc-binding domain"/>
    <property type="match status" value="1"/>
</dbReference>
<dbReference type="Pfam" id="PF00097">
    <property type="entry name" value="zf-C3HC4"/>
    <property type="match status" value="1"/>
</dbReference>
<dbReference type="GeneID" id="101860484"/>
<dbReference type="SMART" id="SM00184">
    <property type="entry name" value="RING"/>
    <property type="match status" value="1"/>
</dbReference>
<dbReference type="SUPFAM" id="SSF101898">
    <property type="entry name" value="NHL repeat"/>
    <property type="match status" value="1"/>
</dbReference>
<evidence type="ECO:0000256" key="3">
    <source>
        <dbReference type="ARBA" id="ARBA00022833"/>
    </source>
</evidence>
<dbReference type="PROSITE" id="PS00518">
    <property type="entry name" value="ZF_RING_1"/>
    <property type="match status" value="1"/>
</dbReference>
<dbReference type="InterPro" id="IPR011042">
    <property type="entry name" value="6-blade_b-propeller_TolB-like"/>
</dbReference>
<evidence type="ECO:0000313" key="7">
    <source>
        <dbReference type="RefSeq" id="XP_012935279.1"/>
    </source>
</evidence>
<name>A0ABM0ZVE2_APLCA</name>
<evidence type="ECO:0000256" key="1">
    <source>
        <dbReference type="ARBA" id="ARBA00022723"/>
    </source>
</evidence>
<evidence type="ECO:0000256" key="2">
    <source>
        <dbReference type="ARBA" id="ARBA00022771"/>
    </source>
</evidence>
<dbReference type="PROSITE" id="PS50089">
    <property type="entry name" value="ZF_RING_2"/>
    <property type="match status" value="1"/>
</dbReference>
<keyword evidence="3" id="KW-0862">Zinc</keyword>
<sequence>MKMAGQPTKSFEEFLTCSICFDIFKHPKILPCVHTFCKKCLSDHIQSRPSSTNNGGFQCPQCRAFVAVANPKANLDQWAGQLPDNFAFRNMIEHMNPNANPEAAVCAEHGNKLELVCANCDTVPICYTCQAVSHRMCSQVYTVSVAAQERRNSISYHLSGIQERQEKVRVRLVELDKESKILEAHRNLAMGELQRMYEAAQKLIKDEFDKTVTEMHDKFTECKQVFDAEKSVMKTSEDQLQTFMADTQKMLHDSDMAVVSKCKGVVSQAEDVMSKNPATPEIPTFSLTLERNNSVMNKMANLNFGNLTVTRRVREIRFLLPKLEILRRESISSTATAPASSFRSTNGMAPPPSPILTETNLILQSRKCLPTKLRGDKTKCCLRDVTIVSGNVIVVTDGDNMTVKSFTTEGEHLETSCYKTDRTPCGITTVADMTVAVMIPKQKEMHLLFVRPNILLKRKVRLPKGYYVASALSPDRLAVCTCPSSDAPTVDVIDCQGQLLWNVPIGSHLLANPMYMCTTPSRDILVSDPTISTCVCFRQNGVVLFNYSPDVSTGLAIKKPFGISVDKQGVILVADKDTNSVIAMSAEGRPTRQVITRSNTKELNLKSVAVGERGMIVTMHEDKLNVFKVQNAPQ</sequence>
<dbReference type="Gene3D" id="3.30.40.10">
    <property type="entry name" value="Zinc/RING finger domain, C3HC4 (zinc finger)"/>
    <property type="match status" value="1"/>
</dbReference>
<dbReference type="InterPro" id="IPR047153">
    <property type="entry name" value="TRIM45/56/19-like"/>
</dbReference>
<proteinExistence type="predicted"/>
<evidence type="ECO:0000256" key="4">
    <source>
        <dbReference type="PROSITE-ProRule" id="PRU00175"/>
    </source>
</evidence>
<keyword evidence="2 4" id="KW-0863">Zinc-finger</keyword>
<gene>
    <name evidence="7" type="primary">LOC101860484</name>
</gene>
<keyword evidence="6" id="KW-1185">Reference proteome</keyword>
<dbReference type="InterPro" id="IPR018957">
    <property type="entry name" value="Znf_C3HC4_RING-type"/>
</dbReference>
<accession>A0ABM0ZVE2</accession>
<dbReference type="SUPFAM" id="SSF57850">
    <property type="entry name" value="RING/U-box"/>
    <property type="match status" value="1"/>
</dbReference>
<dbReference type="InterPro" id="IPR001841">
    <property type="entry name" value="Znf_RING"/>
</dbReference>
<dbReference type="PANTHER" id="PTHR25462">
    <property type="entry name" value="BONUS, ISOFORM C-RELATED"/>
    <property type="match status" value="1"/>
</dbReference>
<evidence type="ECO:0000313" key="6">
    <source>
        <dbReference type="Proteomes" id="UP000694888"/>
    </source>
</evidence>
<organism evidence="6 7">
    <name type="scientific">Aplysia californica</name>
    <name type="common">California sea hare</name>
    <dbReference type="NCBI Taxonomy" id="6500"/>
    <lineage>
        <taxon>Eukaryota</taxon>
        <taxon>Metazoa</taxon>
        <taxon>Spiralia</taxon>
        <taxon>Lophotrochozoa</taxon>
        <taxon>Mollusca</taxon>
        <taxon>Gastropoda</taxon>
        <taxon>Heterobranchia</taxon>
        <taxon>Euthyneura</taxon>
        <taxon>Tectipleura</taxon>
        <taxon>Aplysiida</taxon>
        <taxon>Aplysioidea</taxon>
        <taxon>Aplysiidae</taxon>
        <taxon>Aplysia</taxon>
    </lineage>
</organism>
<reference evidence="7" key="1">
    <citation type="submission" date="2025-08" db="UniProtKB">
        <authorList>
            <consortium name="RefSeq"/>
        </authorList>
    </citation>
    <scope>IDENTIFICATION</scope>
</reference>
<dbReference type="InterPro" id="IPR013083">
    <property type="entry name" value="Znf_RING/FYVE/PHD"/>
</dbReference>